<evidence type="ECO:0000256" key="1">
    <source>
        <dbReference type="ARBA" id="ARBA00022741"/>
    </source>
</evidence>
<feature type="region of interest" description="Disordered" evidence="4">
    <location>
        <begin position="506"/>
        <end position="598"/>
    </location>
</feature>
<keyword evidence="2 3" id="KW-0067">ATP-binding</keyword>
<reference evidence="5 6" key="1">
    <citation type="journal article" date="2021" name="Nat. Commun.">
        <title>Genetic determinants of endophytism in the Arabidopsis root mycobiome.</title>
        <authorList>
            <person name="Mesny F."/>
            <person name="Miyauchi S."/>
            <person name="Thiergart T."/>
            <person name="Pickel B."/>
            <person name="Atanasova L."/>
            <person name="Karlsson M."/>
            <person name="Huettel B."/>
            <person name="Barry K.W."/>
            <person name="Haridas S."/>
            <person name="Chen C."/>
            <person name="Bauer D."/>
            <person name="Andreopoulos W."/>
            <person name="Pangilinan J."/>
            <person name="LaButti K."/>
            <person name="Riley R."/>
            <person name="Lipzen A."/>
            <person name="Clum A."/>
            <person name="Drula E."/>
            <person name="Henrissat B."/>
            <person name="Kohler A."/>
            <person name="Grigoriev I.V."/>
            <person name="Martin F.M."/>
            <person name="Hacquard S."/>
        </authorList>
    </citation>
    <scope>NUCLEOTIDE SEQUENCE [LARGE SCALE GENOMIC DNA]</scope>
    <source>
        <strain evidence="5 6">MPI-CAGE-CH-0241</strain>
    </source>
</reference>
<evidence type="ECO:0000256" key="3">
    <source>
        <dbReference type="RuleBase" id="RU003322"/>
    </source>
</evidence>
<dbReference type="Gene3D" id="2.60.34.10">
    <property type="entry name" value="Substrate Binding Domain Of DNAk, Chain A, domain 1"/>
    <property type="match status" value="1"/>
</dbReference>
<keyword evidence="1 3" id="KW-0547">Nucleotide-binding</keyword>
<comment type="caution">
    <text evidence="5">The sequence shown here is derived from an EMBL/GenBank/DDBJ whole genome shotgun (WGS) entry which is preliminary data.</text>
</comment>
<dbReference type="AlphaFoldDB" id="A0A9P8VX56"/>
<evidence type="ECO:0000313" key="5">
    <source>
        <dbReference type="EMBL" id="KAH6883872.1"/>
    </source>
</evidence>
<dbReference type="SUPFAM" id="SSF53067">
    <property type="entry name" value="Actin-like ATPase domain"/>
    <property type="match status" value="2"/>
</dbReference>
<dbReference type="GO" id="GO:0140662">
    <property type="term" value="F:ATP-dependent protein folding chaperone"/>
    <property type="evidence" value="ECO:0007669"/>
    <property type="project" value="InterPro"/>
</dbReference>
<evidence type="ECO:0000313" key="6">
    <source>
        <dbReference type="Proteomes" id="UP000777438"/>
    </source>
</evidence>
<dbReference type="Gene3D" id="3.30.420.40">
    <property type="match status" value="2"/>
</dbReference>
<evidence type="ECO:0000256" key="2">
    <source>
        <dbReference type="ARBA" id="ARBA00022840"/>
    </source>
</evidence>
<sequence length="598" mass="65385">MSSPNQSKTTPLIPGIDLGTTTICAYVDKSPVMLTHGCSVYPTMLQIDNKRGWSLTTGTPPPTKWAPHVKLAKRLIGRSLTDGRLKQDVLRVPHAELGDRGAVFLVGGKVYHPEEISAFILHQVRTQIELEKNRSILSCVLAVPAYFHCEQRKSSIDAARMAGFTGHVQLVDEPVAAAVDFVMNRHEELLNGSFLLVIDIGGGTTDVTLIYSDRRGEMPSFVVKATAGDNFLGGVDIDEALIEFVKDKAGDVGYLVDEERLRQECEVKKAKFSQLHQQEVCITLHGGSPDNEPTDAMISRDEFNNVCKPISDRVASVIDETFLDFEMLKQKVNYIILTGGTCYLPFIRDLCTEKLPGVAISLLDPAESVARGASFIASHSIDIVTVLPRSLGVEAHKQTKDDDLFMQHIAKRNMPLPNTVSHIFYTTEDNQHEVEIAIAEGEDEDINRNILLRSITISNIPDCKKGTEVKVTLNISEPGLVEATAKIGSKQSNLTITYGNRFSEEELSDLTNQTSRRSRPISHAGNSKAGVASNETEDGTSQVEGAGDQVHNEAATPTTDQMPLDVQVSEDPSDADTLAPTAKRQRTQAGKSSKLQKA</sequence>
<dbReference type="InterPro" id="IPR018181">
    <property type="entry name" value="Heat_shock_70_CS"/>
</dbReference>
<dbReference type="PROSITE" id="PS00329">
    <property type="entry name" value="HSP70_2"/>
    <property type="match status" value="1"/>
</dbReference>
<accession>A0A9P8VX56</accession>
<keyword evidence="5" id="KW-0346">Stress response</keyword>
<protein>
    <submittedName>
        <fullName evidence="5">Heat shock protein 70 family</fullName>
    </submittedName>
</protein>
<gene>
    <name evidence="5" type="ORF">B0T10DRAFT_493970</name>
</gene>
<name>A0A9P8VX56_9HYPO</name>
<organism evidence="5 6">
    <name type="scientific">Thelonectria olida</name>
    <dbReference type="NCBI Taxonomy" id="1576542"/>
    <lineage>
        <taxon>Eukaryota</taxon>
        <taxon>Fungi</taxon>
        <taxon>Dikarya</taxon>
        <taxon>Ascomycota</taxon>
        <taxon>Pezizomycotina</taxon>
        <taxon>Sordariomycetes</taxon>
        <taxon>Hypocreomycetidae</taxon>
        <taxon>Hypocreales</taxon>
        <taxon>Nectriaceae</taxon>
        <taxon>Thelonectria</taxon>
    </lineage>
</organism>
<feature type="compositionally biased region" description="Polar residues" evidence="4">
    <location>
        <begin position="587"/>
        <end position="598"/>
    </location>
</feature>
<dbReference type="EMBL" id="JAGPYM010000022">
    <property type="protein sequence ID" value="KAH6883872.1"/>
    <property type="molecule type" value="Genomic_DNA"/>
</dbReference>
<keyword evidence="6" id="KW-1185">Reference proteome</keyword>
<dbReference type="GO" id="GO:0005524">
    <property type="term" value="F:ATP binding"/>
    <property type="evidence" value="ECO:0007669"/>
    <property type="project" value="UniProtKB-KW"/>
</dbReference>
<dbReference type="InterPro" id="IPR029047">
    <property type="entry name" value="HSP70_peptide-bd_sf"/>
</dbReference>
<proteinExistence type="inferred from homology"/>
<dbReference type="PANTHER" id="PTHR19375">
    <property type="entry name" value="HEAT SHOCK PROTEIN 70KDA"/>
    <property type="match status" value="1"/>
</dbReference>
<dbReference type="Pfam" id="PF00012">
    <property type="entry name" value="HSP70"/>
    <property type="match status" value="1"/>
</dbReference>
<dbReference type="Gene3D" id="3.90.640.10">
    <property type="entry name" value="Actin, Chain A, domain 4"/>
    <property type="match status" value="1"/>
</dbReference>
<comment type="similarity">
    <text evidence="3">Belongs to the heat shock protein 70 family.</text>
</comment>
<dbReference type="SUPFAM" id="SSF100920">
    <property type="entry name" value="Heat shock protein 70kD (HSP70), peptide-binding domain"/>
    <property type="match status" value="1"/>
</dbReference>
<evidence type="ECO:0000256" key="4">
    <source>
        <dbReference type="SAM" id="MobiDB-lite"/>
    </source>
</evidence>
<dbReference type="PRINTS" id="PR00301">
    <property type="entry name" value="HEATSHOCK70"/>
</dbReference>
<dbReference type="InterPro" id="IPR013126">
    <property type="entry name" value="Hsp_70_fam"/>
</dbReference>
<dbReference type="OrthoDB" id="5106638at2759"/>
<dbReference type="Proteomes" id="UP000777438">
    <property type="component" value="Unassembled WGS sequence"/>
</dbReference>
<dbReference type="InterPro" id="IPR043129">
    <property type="entry name" value="ATPase_NBD"/>
</dbReference>